<sequence length="250" mass="28426">MEQTITCLVVDDEPFARDLMENYIARIPFLQPVAFCEDAMEAIDVLQRQNIDLLLSDIQMPNINGLEMIRSLSDPPFIIFTTASREHAIAGFELDAVDYLVKPISFERFLKAVNKARATIQQKNLQTLAAEVAKPRVSTVNHLFVKDNNKFTKILFDDILYIEGMKDYIKIICQDKTVITYMRMKGIEDVLPADQFFRIHKSYIVRLQAIKSLMGNTVEVINGHSIVISKTARQDLKRLLGIAGGNDDDD</sequence>
<dbReference type="EMBL" id="FNRL01000013">
    <property type="protein sequence ID" value="SEA72138.1"/>
    <property type="molecule type" value="Genomic_DNA"/>
</dbReference>
<dbReference type="SMART" id="SM00448">
    <property type="entry name" value="REC"/>
    <property type="match status" value="1"/>
</dbReference>
<dbReference type="Pfam" id="PF00072">
    <property type="entry name" value="Response_reg"/>
    <property type="match status" value="1"/>
</dbReference>
<name>A0A1H4DHV7_9BACT</name>
<accession>A0A1H4DHV7</accession>
<dbReference type="RefSeq" id="WP_089762887.1">
    <property type="nucleotide sequence ID" value="NZ_BKAT01000048.1"/>
</dbReference>
<dbReference type="GO" id="GO:0003677">
    <property type="term" value="F:DNA binding"/>
    <property type="evidence" value="ECO:0007669"/>
    <property type="project" value="InterPro"/>
</dbReference>
<dbReference type="InterPro" id="IPR007492">
    <property type="entry name" value="LytTR_DNA-bd_dom"/>
</dbReference>
<feature type="domain" description="Response regulatory" evidence="2">
    <location>
        <begin position="6"/>
        <end position="117"/>
    </location>
</feature>
<dbReference type="OrthoDB" id="2168082at2"/>
<feature type="modified residue" description="4-aspartylphosphate" evidence="1">
    <location>
        <position position="57"/>
    </location>
</feature>
<dbReference type="PANTHER" id="PTHR37299:SF1">
    <property type="entry name" value="STAGE 0 SPORULATION PROTEIN A HOMOLOG"/>
    <property type="match status" value="1"/>
</dbReference>
<dbReference type="PROSITE" id="PS50930">
    <property type="entry name" value="HTH_LYTTR"/>
    <property type="match status" value="1"/>
</dbReference>
<evidence type="ECO:0000256" key="1">
    <source>
        <dbReference type="PROSITE-ProRule" id="PRU00169"/>
    </source>
</evidence>
<protein>
    <submittedName>
        <fullName evidence="4">Two component transcriptional regulator, LytTR family</fullName>
    </submittedName>
</protein>
<evidence type="ECO:0000259" key="2">
    <source>
        <dbReference type="PROSITE" id="PS50110"/>
    </source>
</evidence>
<dbReference type="Gene3D" id="2.40.50.1020">
    <property type="entry name" value="LytTr DNA-binding domain"/>
    <property type="match status" value="1"/>
</dbReference>
<evidence type="ECO:0000259" key="3">
    <source>
        <dbReference type="PROSITE" id="PS50930"/>
    </source>
</evidence>
<evidence type="ECO:0000313" key="5">
    <source>
        <dbReference type="Proteomes" id="UP000199656"/>
    </source>
</evidence>
<dbReference type="Pfam" id="PF04397">
    <property type="entry name" value="LytTR"/>
    <property type="match status" value="1"/>
</dbReference>
<dbReference type="InterPro" id="IPR011006">
    <property type="entry name" value="CheY-like_superfamily"/>
</dbReference>
<keyword evidence="5" id="KW-1185">Reference proteome</keyword>
<dbReference type="GO" id="GO:0000156">
    <property type="term" value="F:phosphorelay response regulator activity"/>
    <property type="evidence" value="ECO:0007669"/>
    <property type="project" value="InterPro"/>
</dbReference>
<dbReference type="AlphaFoldDB" id="A0A1H4DHV7"/>
<keyword evidence="1" id="KW-0597">Phosphoprotein</keyword>
<dbReference type="SMART" id="SM00850">
    <property type="entry name" value="LytTR"/>
    <property type="match status" value="1"/>
</dbReference>
<dbReference type="InterPro" id="IPR001789">
    <property type="entry name" value="Sig_transdc_resp-reg_receiver"/>
</dbReference>
<organism evidence="4 5">
    <name type="scientific">Chitinophaga terrae</name>
    <name type="common">ex Kim and Jung 2007</name>
    <dbReference type="NCBI Taxonomy" id="408074"/>
    <lineage>
        <taxon>Bacteria</taxon>
        <taxon>Pseudomonadati</taxon>
        <taxon>Bacteroidota</taxon>
        <taxon>Chitinophagia</taxon>
        <taxon>Chitinophagales</taxon>
        <taxon>Chitinophagaceae</taxon>
        <taxon>Chitinophaga</taxon>
    </lineage>
</organism>
<proteinExistence type="predicted"/>
<evidence type="ECO:0000313" key="4">
    <source>
        <dbReference type="EMBL" id="SEA72138.1"/>
    </source>
</evidence>
<dbReference type="PANTHER" id="PTHR37299">
    <property type="entry name" value="TRANSCRIPTIONAL REGULATOR-RELATED"/>
    <property type="match status" value="1"/>
</dbReference>
<dbReference type="Gene3D" id="3.40.50.2300">
    <property type="match status" value="1"/>
</dbReference>
<reference evidence="5" key="1">
    <citation type="submission" date="2016-10" db="EMBL/GenBank/DDBJ databases">
        <authorList>
            <person name="Varghese N."/>
            <person name="Submissions S."/>
        </authorList>
    </citation>
    <scope>NUCLEOTIDE SEQUENCE [LARGE SCALE GENOMIC DNA]</scope>
    <source>
        <strain evidence="5">DSM 23920</strain>
    </source>
</reference>
<feature type="domain" description="HTH LytTR-type" evidence="3">
    <location>
        <begin position="143"/>
        <end position="242"/>
    </location>
</feature>
<dbReference type="PROSITE" id="PS50110">
    <property type="entry name" value="RESPONSE_REGULATORY"/>
    <property type="match status" value="1"/>
</dbReference>
<gene>
    <name evidence="4" type="ORF">SAMN05660909_03147</name>
</gene>
<dbReference type="Proteomes" id="UP000199656">
    <property type="component" value="Unassembled WGS sequence"/>
</dbReference>
<dbReference type="InterPro" id="IPR046947">
    <property type="entry name" value="LytR-like"/>
</dbReference>
<dbReference type="STRING" id="408074.SAMN05660909_03147"/>
<dbReference type="SUPFAM" id="SSF52172">
    <property type="entry name" value="CheY-like"/>
    <property type="match status" value="1"/>
</dbReference>